<protein>
    <submittedName>
        <fullName evidence="3">Hydantoinase</fullName>
    </submittedName>
</protein>
<dbReference type="Pfam" id="PF05378">
    <property type="entry name" value="Hydant_A_N"/>
    <property type="match status" value="1"/>
</dbReference>
<dbReference type="AlphaFoldDB" id="A0A354YVH3"/>
<dbReference type="InterPro" id="IPR002821">
    <property type="entry name" value="Hydantoinase_A"/>
</dbReference>
<evidence type="ECO:0000313" key="4">
    <source>
        <dbReference type="Proteomes" id="UP000263273"/>
    </source>
</evidence>
<feature type="domain" description="Hydantoinase A/oxoprolinase" evidence="1">
    <location>
        <begin position="180"/>
        <end position="456"/>
    </location>
</feature>
<dbReference type="PANTHER" id="PTHR11365">
    <property type="entry name" value="5-OXOPROLINASE RELATED"/>
    <property type="match status" value="1"/>
</dbReference>
<dbReference type="RefSeq" id="WP_061213657.1">
    <property type="nucleotide sequence ID" value="NZ_DCDX01000060.1"/>
</dbReference>
<dbReference type="SUPFAM" id="SSF53067">
    <property type="entry name" value="Actin-like ATPase domain"/>
    <property type="match status" value="1"/>
</dbReference>
<evidence type="ECO:0000259" key="1">
    <source>
        <dbReference type="Pfam" id="PF01968"/>
    </source>
</evidence>
<dbReference type="GO" id="GO:0006749">
    <property type="term" value="P:glutathione metabolic process"/>
    <property type="evidence" value="ECO:0007669"/>
    <property type="project" value="TreeGrafter"/>
</dbReference>
<proteinExistence type="predicted"/>
<dbReference type="InterPro" id="IPR008040">
    <property type="entry name" value="Hydant_A_N"/>
</dbReference>
<dbReference type="InterPro" id="IPR043129">
    <property type="entry name" value="ATPase_NBD"/>
</dbReference>
<comment type="caution">
    <text evidence="3">The sequence shown here is derived from an EMBL/GenBank/DDBJ whole genome shotgun (WGS) entry which is preliminary data.</text>
</comment>
<dbReference type="InterPro" id="IPR045079">
    <property type="entry name" value="Oxoprolinase-like"/>
</dbReference>
<feature type="domain" description="Hydantoinase/oxoprolinase N-terminal" evidence="2">
    <location>
        <begin position="3"/>
        <end position="154"/>
    </location>
</feature>
<gene>
    <name evidence="3" type="ORF">DDZ44_05315</name>
</gene>
<dbReference type="GO" id="GO:0017168">
    <property type="term" value="F:5-oxoprolinase (ATP-hydrolyzing) activity"/>
    <property type="evidence" value="ECO:0007669"/>
    <property type="project" value="TreeGrafter"/>
</dbReference>
<accession>A0A354YVH3</accession>
<reference evidence="3 4" key="1">
    <citation type="journal article" date="2018" name="Nat. Biotechnol.">
        <title>A standardized bacterial taxonomy based on genome phylogeny substantially revises the tree of life.</title>
        <authorList>
            <person name="Parks D.H."/>
            <person name="Chuvochina M."/>
            <person name="Waite D.W."/>
            <person name="Rinke C."/>
            <person name="Skarshewski A."/>
            <person name="Chaumeil P.A."/>
            <person name="Hugenholtz P."/>
        </authorList>
    </citation>
    <scope>NUCLEOTIDE SEQUENCE [LARGE SCALE GENOMIC DNA]</scope>
    <source>
        <strain evidence="3">UBA10948</strain>
    </source>
</reference>
<evidence type="ECO:0000313" key="3">
    <source>
        <dbReference type="EMBL" id="HBK53335.1"/>
    </source>
</evidence>
<dbReference type="EMBL" id="DNZF01000117">
    <property type="protein sequence ID" value="HBK53335.1"/>
    <property type="molecule type" value="Genomic_DNA"/>
</dbReference>
<dbReference type="Proteomes" id="UP000263273">
    <property type="component" value="Unassembled WGS sequence"/>
</dbReference>
<dbReference type="Pfam" id="PF01968">
    <property type="entry name" value="Hydantoinase_A"/>
    <property type="match status" value="1"/>
</dbReference>
<name>A0A354YVH3_9FIRM</name>
<sequence>MLIGIDVGGTYTDGVLFKQGAIIATVKKPTDDMNLKSTLLEVLDELLPSAEGQKIERIVFSTTLVTNLLATGQGERTALIMLPGHGLPHDAYDICPDIFFARGTVDFRGNVIEKLDQKEIDDILARIAAAGIKRVAVAAKFANRNDILEREIQSKLAASYPDISVSISSEISNKLNFPRRAATTYFTAMTVKEWMQFAAEIDQAITERGLDSELHILKADGGTFSLDTSSRRPCETVFSGPAASTMGGLALSQPHLNSVVLDIGGTTSDIALIIDGAPLYASKGARLGKQYTHINAFAVNSVALGGDSCLDYDGEIKVQNFRRGAAACFGGDYPTVTDAFNCKMDLGIGNAGQSAEKLQQLASKAGMKSSELCRQVVNIVIERLVSSIEAMFREWENEPAYKVWEVVNRRKFKLDQIIGIGAAATAIVPQVAARMEVDSFLHDYSPVANALGAAVVRPTLAVELHVDTPNNFFSVGPGGIRGSLNDRGGMQLGEAKNMARQYLLDMCREQGMESYASESSFYMEEQFNIISGWSRSGKIFDVGIQIAPGFISEYKGVSS</sequence>
<dbReference type="PANTHER" id="PTHR11365:SF2">
    <property type="entry name" value="5-OXOPROLINASE"/>
    <property type="match status" value="1"/>
</dbReference>
<evidence type="ECO:0000259" key="2">
    <source>
        <dbReference type="Pfam" id="PF05378"/>
    </source>
</evidence>
<dbReference type="STRING" id="378794.GCA_001570625_01148"/>
<organism evidence="3 4">
    <name type="scientific">Syntrophomonas wolfei</name>
    <dbReference type="NCBI Taxonomy" id="863"/>
    <lineage>
        <taxon>Bacteria</taxon>
        <taxon>Bacillati</taxon>
        <taxon>Bacillota</taxon>
        <taxon>Clostridia</taxon>
        <taxon>Eubacteriales</taxon>
        <taxon>Syntrophomonadaceae</taxon>
        <taxon>Syntrophomonas</taxon>
    </lineage>
</organism>
<dbReference type="GO" id="GO:0005829">
    <property type="term" value="C:cytosol"/>
    <property type="evidence" value="ECO:0007669"/>
    <property type="project" value="TreeGrafter"/>
</dbReference>